<evidence type="ECO:0000313" key="2">
    <source>
        <dbReference type="Proteomes" id="UP000654913"/>
    </source>
</evidence>
<keyword evidence="2" id="KW-1185">Reference proteome</keyword>
<dbReference type="KEGG" id="apuu:APUU_80823S"/>
<dbReference type="AlphaFoldDB" id="A0A7R8AV45"/>
<dbReference type="Proteomes" id="UP000654913">
    <property type="component" value="Chromosome 8"/>
</dbReference>
<sequence length="119" mass="13631">MPVYAYAIGLRRVGDKWKEDSGTRRVLITAKDAATLNEWYQQLQRLENSIEKKDSSGRWYLYDISFNIQESTTEFADMNKFLGLVVFTRLPDFSPTGDSGKDAHQPDVATSMWVTFPSI</sequence>
<accession>A0A7R8AV45</accession>
<dbReference type="OrthoDB" id="10286381at2759"/>
<organism evidence="1 2">
    <name type="scientific">Aspergillus puulaauensis</name>
    <dbReference type="NCBI Taxonomy" id="1220207"/>
    <lineage>
        <taxon>Eukaryota</taxon>
        <taxon>Fungi</taxon>
        <taxon>Dikarya</taxon>
        <taxon>Ascomycota</taxon>
        <taxon>Pezizomycotina</taxon>
        <taxon>Eurotiomycetes</taxon>
        <taxon>Eurotiomycetidae</taxon>
        <taxon>Eurotiales</taxon>
        <taxon>Aspergillaceae</taxon>
        <taxon>Aspergillus</taxon>
    </lineage>
</organism>
<dbReference type="RefSeq" id="XP_041562706.1">
    <property type="nucleotide sequence ID" value="XM_041697147.1"/>
</dbReference>
<gene>
    <name evidence="1" type="ORF">APUU_80823S</name>
</gene>
<dbReference type="EMBL" id="AP024450">
    <property type="protein sequence ID" value="BCS30520.1"/>
    <property type="molecule type" value="Genomic_DNA"/>
</dbReference>
<protein>
    <submittedName>
        <fullName evidence="1">Uncharacterized protein</fullName>
    </submittedName>
</protein>
<reference evidence="1" key="1">
    <citation type="submission" date="2021-01" db="EMBL/GenBank/DDBJ databases">
        <authorList>
            <consortium name="Aspergillus puulaauensis MK2 genome sequencing consortium"/>
            <person name="Kazuki M."/>
            <person name="Futagami T."/>
        </authorList>
    </citation>
    <scope>NUCLEOTIDE SEQUENCE</scope>
    <source>
        <strain evidence="1">MK2</strain>
    </source>
</reference>
<proteinExistence type="predicted"/>
<dbReference type="GeneID" id="64980517"/>
<name>A0A7R8AV45_9EURO</name>
<reference evidence="1" key="2">
    <citation type="submission" date="2021-02" db="EMBL/GenBank/DDBJ databases">
        <title>Aspergillus puulaauensis MK2 genome sequence.</title>
        <authorList>
            <person name="Futagami T."/>
            <person name="Mori K."/>
            <person name="Kadooka C."/>
            <person name="Tanaka T."/>
        </authorList>
    </citation>
    <scope>NUCLEOTIDE SEQUENCE</scope>
    <source>
        <strain evidence="1">MK2</strain>
    </source>
</reference>
<evidence type="ECO:0000313" key="1">
    <source>
        <dbReference type="EMBL" id="BCS30520.1"/>
    </source>
</evidence>